<evidence type="ECO:0000256" key="1">
    <source>
        <dbReference type="SAM" id="Coils"/>
    </source>
</evidence>
<dbReference type="EnsemblMetazoa" id="MESCA008510-RA">
    <property type="protein sequence ID" value="MESCA008510-PA"/>
    <property type="gene ID" value="MESCA008510"/>
</dbReference>
<feature type="coiled-coil region" evidence="1">
    <location>
        <begin position="87"/>
        <end position="128"/>
    </location>
</feature>
<feature type="compositionally biased region" description="Low complexity" evidence="2">
    <location>
        <begin position="52"/>
        <end position="68"/>
    </location>
</feature>
<dbReference type="Proteomes" id="UP000015102">
    <property type="component" value="Unassembled WGS sequence"/>
</dbReference>
<feature type="region of interest" description="Disordered" evidence="2">
    <location>
        <begin position="45"/>
        <end position="75"/>
    </location>
</feature>
<evidence type="ECO:0000313" key="4">
    <source>
        <dbReference type="Proteomes" id="UP000015102"/>
    </source>
</evidence>
<organism evidence="3 4">
    <name type="scientific">Megaselia scalaris</name>
    <name type="common">Humpbacked fly</name>
    <name type="synonym">Phora scalaris</name>
    <dbReference type="NCBI Taxonomy" id="36166"/>
    <lineage>
        <taxon>Eukaryota</taxon>
        <taxon>Metazoa</taxon>
        <taxon>Ecdysozoa</taxon>
        <taxon>Arthropoda</taxon>
        <taxon>Hexapoda</taxon>
        <taxon>Insecta</taxon>
        <taxon>Pterygota</taxon>
        <taxon>Neoptera</taxon>
        <taxon>Endopterygota</taxon>
        <taxon>Diptera</taxon>
        <taxon>Brachycera</taxon>
        <taxon>Muscomorpha</taxon>
        <taxon>Platypezoidea</taxon>
        <taxon>Phoridae</taxon>
        <taxon>Megaseliini</taxon>
        <taxon>Megaselia</taxon>
    </lineage>
</organism>
<reference evidence="3" key="2">
    <citation type="submission" date="2015-06" db="UniProtKB">
        <authorList>
            <consortium name="EnsemblMetazoa"/>
        </authorList>
    </citation>
    <scope>IDENTIFICATION</scope>
</reference>
<sequence length="146" mass="16575">KINNLISSNHQNSSDNFLFQQSVISPGFGDNLSISPSIGISELRESSNIFEQSQQSSSTQQSQNSTNNHFSNLSNLYEDKNAQIKKFKRMQSQVDESNKRANIAELQRDAAKKELKELKELKDKCDLTHNPAKELRNLPINILKQL</sequence>
<dbReference type="EMBL" id="CAQQ02066571">
    <property type="status" value="NOT_ANNOTATED_CDS"/>
    <property type="molecule type" value="Genomic_DNA"/>
</dbReference>
<keyword evidence="1" id="KW-0175">Coiled coil</keyword>
<dbReference type="HOGENOM" id="CLU_1782106_0_0_1"/>
<dbReference type="AlphaFoldDB" id="T1GXG0"/>
<dbReference type="STRING" id="36166.T1GXG0"/>
<accession>T1GXG0</accession>
<name>T1GXG0_MEGSC</name>
<reference evidence="4" key="1">
    <citation type="submission" date="2013-02" db="EMBL/GenBank/DDBJ databases">
        <authorList>
            <person name="Hughes D."/>
        </authorList>
    </citation>
    <scope>NUCLEOTIDE SEQUENCE</scope>
    <source>
        <strain>Durham</strain>
        <strain evidence="4">NC isolate 2 -- Noor lab</strain>
    </source>
</reference>
<keyword evidence="4" id="KW-1185">Reference proteome</keyword>
<protein>
    <submittedName>
        <fullName evidence="3">Uncharacterized protein</fullName>
    </submittedName>
</protein>
<proteinExistence type="predicted"/>
<evidence type="ECO:0000256" key="2">
    <source>
        <dbReference type="SAM" id="MobiDB-lite"/>
    </source>
</evidence>
<evidence type="ECO:0000313" key="3">
    <source>
        <dbReference type="EnsemblMetazoa" id="MESCA008510-PA"/>
    </source>
</evidence>